<keyword evidence="9 16" id="KW-0521">NADP</keyword>
<dbReference type="NCBIfam" id="NF010480">
    <property type="entry name" value="PRK13905.1"/>
    <property type="match status" value="1"/>
</dbReference>
<proteinExistence type="inferred from homology"/>
<comment type="subcellular location">
    <subcellularLocation>
        <location evidence="3 16">Cytoplasm</location>
    </subcellularLocation>
</comment>
<sequence>MTFYDKLQEVLPAGSVLKDEPMKNHTTFKVGGPADYLVLPREAAEIAKVIKLCKEAQMPYYVCGNGSNLLVGDKGYRGVIIKIGEEFSEIAITGEEIRAAAGATLTAVANRGMEACLTGFEFASGIPGTVGGACMMNAGAYGGEMKDVLQSVQVLTEAGELLDIPREKMELGYRTSVFAKKKYIVLGATILLKKGDCQAIVERMADLRTQRTTKQPLEYPSAGSTFKRPEGYFAGKLIQDSGLSGKTIGGAQVSTKHNGFVINYNEATAKDVTDLMEFVIATVREKFGVTLEPEVKRIGEF</sequence>
<comment type="caution">
    <text evidence="18">The sequence shown here is derived from an EMBL/GenBank/DDBJ whole genome shotgun (WGS) entry which is preliminary data.</text>
</comment>
<evidence type="ECO:0000256" key="12">
    <source>
        <dbReference type="ARBA" id="ARBA00023002"/>
    </source>
</evidence>
<dbReference type="InterPro" id="IPR016167">
    <property type="entry name" value="FAD-bd_PCMH_sub1"/>
</dbReference>
<keyword evidence="5 16" id="KW-0963">Cytoplasm</keyword>
<dbReference type="InterPro" id="IPR036318">
    <property type="entry name" value="FAD-bd_PCMH-like_sf"/>
</dbReference>
<evidence type="ECO:0000256" key="16">
    <source>
        <dbReference type="HAMAP-Rule" id="MF_00037"/>
    </source>
</evidence>
<dbReference type="Pfam" id="PF02873">
    <property type="entry name" value="MurB_C"/>
    <property type="match status" value="1"/>
</dbReference>
<dbReference type="InterPro" id="IPR016166">
    <property type="entry name" value="FAD-bd_PCMH"/>
</dbReference>
<evidence type="ECO:0000256" key="8">
    <source>
        <dbReference type="ARBA" id="ARBA00022827"/>
    </source>
</evidence>
<evidence type="ECO:0000256" key="11">
    <source>
        <dbReference type="ARBA" id="ARBA00022984"/>
    </source>
</evidence>
<dbReference type="HAMAP" id="MF_00037">
    <property type="entry name" value="MurB"/>
    <property type="match status" value="1"/>
</dbReference>
<dbReference type="Gene3D" id="3.90.78.10">
    <property type="entry name" value="UDP-N-acetylenolpyruvoylglucosamine reductase, C-terminal domain"/>
    <property type="match status" value="1"/>
</dbReference>
<feature type="domain" description="FAD-binding PCMH-type" evidence="17">
    <location>
        <begin position="29"/>
        <end position="195"/>
    </location>
</feature>
<comment type="catalytic activity">
    <reaction evidence="15 16">
        <text>UDP-N-acetyl-alpha-D-muramate + NADP(+) = UDP-N-acetyl-3-O-(1-carboxyvinyl)-alpha-D-glucosamine + NADPH + H(+)</text>
        <dbReference type="Rhea" id="RHEA:12248"/>
        <dbReference type="ChEBI" id="CHEBI:15378"/>
        <dbReference type="ChEBI" id="CHEBI:57783"/>
        <dbReference type="ChEBI" id="CHEBI:58349"/>
        <dbReference type="ChEBI" id="CHEBI:68483"/>
        <dbReference type="ChEBI" id="CHEBI:70757"/>
        <dbReference type="EC" id="1.3.1.98"/>
    </reaction>
</comment>
<keyword evidence="8 16" id="KW-0274">FAD</keyword>
<keyword evidence="11 16" id="KW-0573">Peptidoglycan synthesis</keyword>
<evidence type="ECO:0000256" key="3">
    <source>
        <dbReference type="ARBA" id="ARBA00004496"/>
    </source>
</evidence>
<dbReference type="InterPro" id="IPR011601">
    <property type="entry name" value="MurB_C"/>
</dbReference>
<keyword evidence="13 16" id="KW-0131">Cell cycle</keyword>
<gene>
    <name evidence="16 18" type="primary">murB</name>
    <name evidence="18" type="ORF">NK118_02015</name>
</gene>
<evidence type="ECO:0000313" key="19">
    <source>
        <dbReference type="Proteomes" id="UP001523565"/>
    </source>
</evidence>
<organism evidence="18 19">
    <name type="scientific">Ohessyouella blattaphilus</name>
    <dbReference type="NCBI Taxonomy" id="2949333"/>
    <lineage>
        <taxon>Bacteria</taxon>
        <taxon>Bacillati</taxon>
        <taxon>Bacillota</taxon>
        <taxon>Clostridia</taxon>
        <taxon>Lachnospirales</taxon>
        <taxon>Lachnospiraceae</taxon>
        <taxon>Ohessyouella</taxon>
    </lineage>
</organism>
<keyword evidence="12 16" id="KW-0560">Oxidoreductase</keyword>
<dbReference type="InterPro" id="IPR036635">
    <property type="entry name" value="MurB_C_sf"/>
</dbReference>
<evidence type="ECO:0000256" key="4">
    <source>
        <dbReference type="ARBA" id="ARBA00004752"/>
    </source>
</evidence>
<evidence type="ECO:0000256" key="15">
    <source>
        <dbReference type="ARBA" id="ARBA00048914"/>
    </source>
</evidence>
<dbReference type="Proteomes" id="UP001523565">
    <property type="component" value="Unassembled WGS sequence"/>
</dbReference>
<dbReference type="Gene3D" id="3.30.43.10">
    <property type="entry name" value="Uridine Diphospho-n-acetylenolpyruvylglucosamine Reductase, domain 2"/>
    <property type="match status" value="1"/>
</dbReference>
<reference evidence="18 19" key="1">
    <citation type="journal article" date="2022" name="Genome Biol. Evol.">
        <title>Host diet, physiology and behaviors set the stage for Lachnospiraceae cladogenesis.</title>
        <authorList>
            <person name="Vera-Ponce De Leon A."/>
            <person name="Schneider M."/>
            <person name="Jahnes B.C."/>
            <person name="Sadowski V."/>
            <person name="Camuy-Velez L.A."/>
            <person name="Duan J."/>
            <person name="Sabree Z.L."/>
        </authorList>
    </citation>
    <scope>NUCLEOTIDE SEQUENCE [LARGE SCALE GENOMIC DNA]</scope>
    <source>
        <strain evidence="18 19">PAL227</strain>
    </source>
</reference>
<evidence type="ECO:0000256" key="1">
    <source>
        <dbReference type="ARBA" id="ARBA00001974"/>
    </source>
</evidence>
<dbReference type="InterPro" id="IPR016169">
    <property type="entry name" value="FAD-bd_PCMH_sub2"/>
</dbReference>
<feature type="active site" evidence="16">
    <location>
        <position position="174"/>
    </location>
</feature>
<dbReference type="Gene3D" id="3.30.465.10">
    <property type="match status" value="1"/>
</dbReference>
<keyword evidence="14 16" id="KW-0961">Cell wall biogenesis/degradation</keyword>
<keyword evidence="10 16" id="KW-0133">Cell shape</keyword>
<evidence type="ECO:0000256" key="2">
    <source>
        <dbReference type="ARBA" id="ARBA00003921"/>
    </source>
</evidence>
<evidence type="ECO:0000256" key="6">
    <source>
        <dbReference type="ARBA" id="ARBA00022618"/>
    </source>
</evidence>
<dbReference type="PANTHER" id="PTHR21071">
    <property type="entry name" value="UDP-N-ACETYLENOLPYRUVOYLGLUCOSAMINE REDUCTASE"/>
    <property type="match status" value="1"/>
</dbReference>
<feature type="active site" evidence="16">
    <location>
        <position position="294"/>
    </location>
</feature>
<feature type="active site" description="Proton donor" evidence="16">
    <location>
        <position position="224"/>
    </location>
</feature>
<dbReference type="NCBIfam" id="TIGR00179">
    <property type="entry name" value="murB"/>
    <property type="match status" value="1"/>
</dbReference>
<evidence type="ECO:0000313" key="18">
    <source>
        <dbReference type="EMBL" id="MCP1109018.1"/>
    </source>
</evidence>
<dbReference type="EC" id="1.3.1.98" evidence="16"/>
<name>A0ABT1EEF0_9FIRM</name>
<dbReference type="SUPFAM" id="SSF56194">
    <property type="entry name" value="Uridine diphospho-N-Acetylenolpyruvylglucosamine reductase, MurB, C-terminal domain"/>
    <property type="match status" value="1"/>
</dbReference>
<evidence type="ECO:0000256" key="9">
    <source>
        <dbReference type="ARBA" id="ARBA00022857"/>
    </source>
</evidence>
<evidence type="ECO:0000256" key="14">
    <source>
        <dbReference type="ARBA" id="ARBA00023316"/>
    </source>
</evidence>
<dbReference type="SUPFAM" id="SSF56176">
    <property type="entry name" value="FAD-binding/transporter-associated domain-like"/>
    <property type="match status" value="1"/>
</dbReference>
<dbReference type="InterPro" id="IPR006094">
    <property type="entry name" value="Oxid_FAD_bind_N"/>
</dbReference>
<comment type="cofactor">
    <cofactor evidence="1 16">
        <name>FAD</name>
        <dbReference type="ChEBI" id="CHEBI:57692"/>
    </cofactor>
</comment>
<dbReference type="PANTHER" id="PTHR21071:SF4">
    <property type="entry name" value="UDP-N-ACETYLENOLPYRUVOYLGLUCOSAMINE REDUCTASE"/>
    <property type="match status" value="1"/>
</dbReference>
<protein>
    <recommendedName>
        <fullName evidence="16">UDP-N-acetylenolpyruvoylglucosamine reductase</fullName>
        <ecNumber evidence="16">1.3.1.98</ecNumber>
    </recommendedName>
    <alternativeName>
        <fullName evidence="16">UDP-N-acetylmuramate dehydrogenase</fullName>
    </alternativeName>
</protein>
<dbReference type="RefSeq" id="WP_262067918.1">
    <property type="nucleotide sequence ID" value="NZ_JAMXOC010000001.1"/>
</dbReference>
<dbReference type="EMBL" id="JAMZFV010000001">
    <property type="protein sequence ID" value="MCP1109018.1"/>
    <property type="molecule type" value="Genomic_DNA"/>
</dbReference>
<accession>A0ABT1EEF0</accession>
<evidence type="ECO:0000256" key="7">
    <source>
        <dbReference type="ARBA" id="ARBA00022630"/>
    </source>
</evidence>
<keyword evidence="6 16" id="KW-0132">Cell division</keyword>
<dbReference type="GO" id="GO:0008762">
    <property type="term" value="F:UDP-N-acetylmuramate dehydrogenase activity"/>
    <property type="evidence" value="ECO:0007669"/>
    <property type="project" value="UniProtKB-EC"/>
</dbReference>
<evidence type="ECO:0000256" key="10">
    <source>
        <dbReference type="ARBA" id="ARBA00022960"/>
    </source>
</evidence>
<comment type="pathway">
    <text evidence="4 16">Cell wall biogenesis; peptidoglycan biosynthesis.</text>
</comment>
<keyword evidence="7 16" id="KW-0285">Flavoprotein</keyword>
<dbReference type="Pfam" id="PF01565">
    <property type="entry name" value="FAD_binding_4"/>
    <property type="match status" value="1"/>
</dbReference>
<keyword evidence="19" id="KW-1185">Reference proteome</keyword>
<evidence type="ECO:0000259" key="17">
    <source>
        <dbReference type="PROSITE" id="PS51387"/>
    </source>
</evidence>
<evidence type="ECO:0000256" key="5">
    <source>
        <dbReference type="ARBA" id="ARBA00022490"/>
    </source>
</evidence>
<dbReference type="InterPro" id="IPR003170">
    <property type="entry name" value="MurB"/>
</dbReference>
<dbReference type="PROSITE" id="PS51387">
    <property type="entry name" value="FAD_PCMH"/>
    <property type="match status" value="1"/>
</dbReference>
<comment type="function">
    <text evidence="2 16">Cell wall formation.</text>
</comment>
<evidence type="ECO:0000256" key="13">
    <source>
        <dbReference type="ARBA" id="ARBA00023306"/>
    </source>
</evidence>
<comment type="similarity">
    <text evidence="16">Belongs to the MurB family.</text>
</comment>